<reference evidence="5 6" key="1">
    <citation type="submission" date="2013-03" db="EMBL/GenBank/DDBJ databases">
        <authorList>
            <person name="Warren W."/>
            <person name="Wilson R.K."/>
        </authorList>
    </citation>
    <scope>NUCLEOTIDE SEQUENCE</scope>
</reference>
<evidence type="ECO:0000256" key="2">
    <source>
        <dbReference type="ARBA" id="ARBA00023054"/>
    </source>
</evidence>
<protein>
    <submittedName>
        <fullName evidence="5">Synaptosome associated protein 47</fullName>
    </submittedName>
</protein>
<dbReference type="GO" id="GO:0016082">
    <property type="term" value="P:synaptic vesicle priming"/>
    <property type="evidence" value="ECO:0007669"/>
    <property type="project" value="TreeGrafter"/>
</dbReference>
<dbReference type="Ensembl" id="ENSMFAT00000093611.1">
    <property type="protein sequence ID" value="ENSMFAP00000053984.1"/>
    <property type="gene ID" value="ENSMFAG00000001190.2"/>
</dbReference>
<sequence length="434" mass="48053">QVVEVGPPRGRHPAPPAAPALREGAGEHAGQVGQEEAPHKVGVGEGARLRDEGYPARSLADAGDTTPQASEVAVSKGERLAVHPAPHGSKDPPPHFRRSGNGKDQPRNQKTESAAFPPDQPLGLRPYTHARGSPRSSLRRRRGVEAQRTPVGHVWLFPENQNVWRSYSAEKESPPVPSRDELLTELESPAWWPFSSKLWKTPPETKPREGVPVTSCEPFGKERILIKIPAIISHRTESHVKPGRLTVLVSGLEIHDSSSLLMHRFEREDVDDIKVYSPYEISIRQRFIGKPDMAYRLISAKMPEVIPILEVQFSKKMELLEDALVLRSTRTSSPAEKSCSVWHAASGLMGRTLHHEPPIVDQEGTALHLQTSLPALSEADTQELTQILRRMKGLALEAESELERQDEALDGVAAAVDRATLTIDKHNRRMKKLT</sequence>
<dbReference type="CDD" id="cd15854">
    <property type="entry name" value="SNARE_SNAP47C"/>
    <property type="match status" value="1"/>
</dbReference>
<dbReference type="GO" id="GO:0005886">
    <property type="term" value="C:plasma membrane"/>
    <property type="evidence" value="ECO:0007669"/>
    <property type="project" value="TreeGrafter"/>
</dbReference>
<keyword evidence="2" id="KW-0175">Coiled coil</keyword>
<dbReference type="Bgee" id="ENSMFAG00000001190">
    <property type="expression patterns" value="Expressed in skeletal muscle tissue and 13 other cell types or tissues"/>
</dbReference>
<gene>
    <name evidence="5" type="primary">SNAP47</name>
</gene>
<dbReference type="SUPFAM" id="SSF58038">
    <property type="entry name" value="SNARE fusion complex"/>
    <property type="match status" value="1"/>
</dbReference>
<evidence type="ECO:0000256" key="3">
    <source>
        <dbReference type="SAM" id="MobiDB-lite"/>
    </source>
</evidence>
<dbReference type="GO" id="GO:0005484">
    <property type="term" value="F:SNAP receptor activity"/>
    <property type="evidence" value="ECO:0007669"/>
    <property type="project" value="TreeGrafter"/>
</dbReference>
<dbReference type="Proteomes" id="UP000233100">
    <property type="component" value="Chromosome 1"/>
</dbReference>
<dbReference type="GO" id="GO:0098793">
    <property type="term" value="C:presynapse"/>
    <property type="evidence" value="ECO:0007669"/>
    <property type="project" value="GOC"/>
</dbReference>
<proteinExistence type="predicted"/>
<reference evidence="5" key="2">
    <citation type="submission" date="2025-08" db="UniProtKB">
        <authorList>
            <consortium name="Ensembl"/>
        </authorList>
    </citation>
    <scope>IDENTIFICATION</scope>
</reference>
<evidence type="ECO:0000256" key="1">
    <source>
        <dbReference type="ARBA" id="ARBA00022737"/>
    </source>
</evidence>
<evidence type="ECO:0000313" key="5">
    <source>
        <dbReference type="Ensembl" id="ENSMFAP00000053984.1"/>
    </source>
</evidence>
<evidence type="ECO:0000259" key="4">
    <source>
        <dbReference type="PROSITE" id="PS50192"/>
    </source>
</evidence>
<evidence type="ECO:0000313" key="6">
    <source>
        <dbReference type="Proteomes" id="UP000233100"/>
    </source>
</evidence>
<reference evidence="5" key="3">
    <citation type="submission" date="2025-09" db="UniProtKB">
        <authorList>
            <consortium name="Ensembl"/>
        </authorList>
    </citation>
    <scope>IDENTIFICATION</scope>
</reference>
<dbReference type="PROSITE" id="PS50192">
    <property type="entry name" value="T_SNARE"/>
    <property type="match status" value="1"/>
</dbReference>
<dbReference type="PANTHER" id="PTHR19305">
    <property type="entry name" value="SYNAPTOSOMAL ASSOCIATED PROTEIN"/>
    <property type="match status" value="1"/>
</dbReference>
<dbReference type="InterPro" id="IPR000727">
    <property type="entry name" value="T_SNARE_dom"/>
</dbReference>
<feature type="domain" description="T-SNARE coiled-coil homology" evidence="4">
    <location>
        <begin position="371"/>
        <end position="433"/>
    </location>
</feature>
<accession>A0A7N9CUR2</accession>
<dbReference type="GO" id="GO:0019905">
    <property type="term" value="F:syntaxin binding"/>
    <property type="evidence" value="ECO:0007669"/>
    <property type="project" value="TreeGrafter"/>
</dbReference>
<dbReference type="PANTHER" id="PTHR19305:SF1">
    <property type="entry name" value="SYNAPTOSOMAL-ASSOCIATED PROTEIN 47"/>
    <property type="match status" value="1"/>
</dbReference>
<organism evidence="5 6">
    <name type="scientific">Macaca fascicularis</name>
    <name type="common">Crab-eating macaque</name>
    <name type="synonym">Cynomolgus monkey</name>
    <dbReference type="NCBI Taxonomy" id="9541"/>
    <lineage>
        <taxon>Eukaryota</taxon>
        <taxon>Metazoa</taxon>
        <taxon>Chordata</taxon>
        <taxon>Craniata</taxon>
        <taxon>Vertebrata</taxon>
        <taxon>Euteleostomi</taxon>
        <taxon>Mammalia</taxon>
        <taxon>Eutheria</taxon>
        <taxon>Euarchontoglires</taxon>
        <taxon>Primates</taxon>
        <taxon>Haplorrhini</taxon>
        <taxon>Catarrhini</taxon>
        <taxon>Cercopithecidae</taxon>
        <taxon>Cercopithecinae</taxon>
        <taxon>Macaca</taxon>
    </lineage>
</organism>
<dbReference type="Gene3D" id="1.20.5.110">
    <property type="match status" value="1"/>
</dbReference>
<dbReference type="GO" id="GO:0031629">
    <property type="term" value="P:synaptic vesicle fusion to presynaptic active zone membrane"/>
    <property type="evidence" value="ECO:0007669"/>
    <property type="project" value="TreeGrafter"/>
</dbReference>
<feature type="region of interest" description="Disordered" evidence="3">
    <location>
        <begin position="1"/>
        <end position="145"/>
    </location>
</feature>
<name>A0A7N9CUR2_MACFA</name>
<keyword evidence="1" id="KW-0677">Repeat</keyword>
<dbReference type="AlphaFoldDB" id="A0A7N9CUR2"/>
<keyword evidence="6" id="KW-1185">Reference proteome</keyword>
<dbReference type="GO" id="GO:0031201">
    <property type="term" value="C:SNARE complex"/>
    <property type="evidence" value="ECO:0007669"/>
    <property type="project" value="TreeGrafter"/>
</dbReference>
<dbReference type="GeneTree" id="ENSGT00950000182843"/>
<dbReference type="FunFam" id="1.20.5.110:FF:000061">
    <property type="entry name" value="Synaptosome associated protein 47"/>
    <property type="match status" value="1"/>
</dbReference>